<sequence length="39" mass="4505">MLVHDTMSLSAINLNIDSALWRLPHFAYIEMRELETTTA</sequence>
<proteinExistence type="predicted"/>
<name>A0A0A9DSP8_ARUDO</name>
<organism evidence="1">
    <name type="scientific">Arundo donax</name>
    <name type="common">Giant reed</name>
    <name type="synonym">Donax arundinaceus</name>
    <dbReference type="NCBI Taxonomy" id="35708"/>
    <lineage>
        <taxon>Eukaryota</taxon>
        <taxon>Viridiplantae</taxon>
        <taxon>Streptophyta</taxon>
        <taxon>Embryophyta</taxon>
        <taxon>Tracheophyta</taxon>
        <taxon>Spermatophyta</taxon>
        <taxon>Magnoliopsida</taxon>
        <taxon>Liliopsida</taxon>
        <taxon>Poales</taxon>
        <taxon>Poaceae</taxon>
        <taxon>PACMAD clade</taxon>
        <taxon>Arundinoideae</taxon>
        <taxon>Arundineae</taxon>
        <taxon>Arundo</taxon>
    </lineage>
</organism>
<reference evidence="1" key="1">
    <citation type="submission" date="2014-09" db="EMBL/GenBank/DDBJ databases">
        <authorList>
            <person name="Magalhaes I.L.F."/>
            <person name="Oliveira U."/>
            <person name="Santos F.R."/>
            <person name="Vidigal T.H.D.A."/>
            <person name="Brescovit A.D."/>
            <person name="Santos A.J."/>
        </authorList>
    </citation>
    <scope>NUCLEOTIDE SEQUENCE</scope>
    <source>
        <tissue evidence="1">Shoot tissue taken approximately 20 cm above the soil surface</tissue>
    </source>
</reference>
<evidence type="ECO:0000313" key="1">
    <source>
        <dbReference type="EMBL" id="JAD88670.1"/>
    </source>
</evidence>
<dbReference type="EMBL" id="GBRH01209225">
    <property type="protein sequence ID" value="JAD88670.1"/>
    <property type="molecule type" value="Transcribed_RNA"/>
</dbReference>
<reference evidence="1" key="2">
    <citation type="journal article" date="2015" name="Data Brief">
        <title>Shoot transcriptome of the giant reed, Arundo donax.</title>
        <authorList>
            <person name="Barrero R.A."/>
            <person name="Guerrero F.D."/>
            <person name="Moolhuijzen P."/>
            <person name="Goolsby J.A."/>
            <person name="Tidwell J."/>
            <person name="Bellgard S.E."/>
            <person name="Bellgard M.I."/>
        </authorList>
    </citation>
    <scope>NUCLEOTIDE SEQUENCE</scope>
    <source>
        <tissue evidence="1">Shoot tissue taken approximately 20 cm above the soil surface</tissue>
    </source>
</reference>
<dbReference type="AlphaFoldDB" id="A0A0A9DSP8"/>
<accession>A0A0A9DSP8</accession>
<protein>
    <submittedName>
        <fullName evidence="1">Uncharacterized protein</fullName>
    </submittedName>
</protein>